<keyword evidence="1" id="KW-0812">Transmembrane</keyword>
<dbReference type="InterPro" id="IPR000160">
    <property type="entry name" value="GGDEF_dom"/>
</dbReference>
<evidence type="ECO:0000259" key="2">
    <source>
        <dbReference type="PROSITE" id="PS50883"/>
    </source>
</evidence>
<proteinExistence type="predicted"/>
<dbReference type="InterPro" id="IPR035919">
    <property type="entry name" value="EAL_sf"/>
</dbReference>
<feature type="transmembrane region" description="Helical" evidence="1">
    <location>
        <begin position="293"/>
        <end position="316"/>
    </location>
</feature>
<feature type="transmembrane region" description="Helical" evidence="1">
    <location>
        <begin position="52"/>
        <end position="70"/>
    </location>
</feature>
<dbReference type="Gene3D" id="3.20.20.450">
    <property type="entry name" value="EAL domain"/>
    <property type="match status" value="1"/>
</dbReference>
<accession>A0A448T1H1</accession>
<dbReference type="Pfam" id="PF00563">
    <property type="entry name" value="EAL"/>
    <property type="match status" value="1"/>
</dbReference>
<protein>
    <submittedName>
        <fullName evidence="3">Cyclic di-GMP phosphodiesterase YfgF</fullName>
        <ecNumber evidence="3">3.1.4.52</ecNumber>
    </submittedName>
</protein>
<keyword evidence="1" id="KW-0472">Membrane</keyword>
<dbReference type="CDD" id="cd01948">
    <property type="entry name" value="EAL"/>
    <property type="match status" value="1"/>
</dbReference>
<organism evidence="3 4">
    <name type="scientific">Serratia fonticola</name>
    <dbReference type="NCBI Taxonomy" id="47917"/>
    <lineage>
        <taxon>Bacteria</taxon>
        <taxon>Pseudomonadati</taxon>
        <taxon>Pseudomonadota</taxon>
        <taxon>Gammaproteobacteria</taxon>
        <taxon>Enterobacterales</taxon>
        <taxon>Yersiniaceae</taxon>
        <taxon>Serratia</taxon>
    </lineage>
</organism>
<dbReference type="PANTHER" id="PTHR33121:SF64">
    <property type="entry name" value="CYCLIC DI-GMP PHOSPHODIESTERASE PDEF"/>
    <property type="match status" value="1"/>
</dbReference>
<sequence>MSQLAPRMVLWWDRILPFLRFKTLERRSESRLSGYSVLMGILKFWNNLRDRWWGQPIVLSLLLVPLAGWLSPRLMLPDGKVYLVYLPLVVCFSLLMVYDWRAMPGIALAILIRYSNRTGNEVDVIMTLLYVGCLSICWWGYRCQSQRHWCVGLTELKLGKHRLIWLVLMPPVLFIFGLQLVIGLDLLPDELGMLSGSGNHLHALINFQAILIGCLSSMQLFYFALRIIKNPKFARVLWGRISREMAPSVKKSELQLWLVVLVALVGVLAYHSADTNAMQVPDYSLTLLLPVMLYSAMRFGYLFNCIIWAATLLVLFFNYPGYVQWDSLLHNLTMISSMMLAFTLSILLTSAVHTRQRMDHAKAQNASLKDPVIGLPNLRALKRDLAKVPRSTLCFLRISELDLLSRNYGMQLRIRFKQKLAGSLRTVLEEGEDVYHLPGYDLVLRLNGSDGEARVAKIQSTLEKFRLVWNGLPIHPPLGISYCGVYSEVEHLHLLLGELSSLAEMSLTSGRPENVQNDHHVVQDEIKRKVALLHWVQRSLDNDGFMLMAQPIVGVRGDSYHEILLRMLDDEGNVIPPNEFLPVVHEFGLAYQLDMWVLRQTLQFMQLHREGMPSARFAVNLSPSSLCRPSLCQDVRDALRQYQIEPYQLVLEVTESHLVQDVKYAKNSLKELRQLGCRIALDDFGTGYATYDRLKELHVDILKIDGSFVQDMLTSKVDYQIIASICKVALMRRLSIVAEYVESAEQRDALKSLGVDYMQGYFIGKPQLLASLVPMEPLPEDEESD</sequence>
<dbReference type="GO" id="GO:0071111">
    <property type="term" value="F:cyclic-guanylate-specific phosphodiesterase activity"/>
    <property type="evidence" value="ECO:0007669"/>
    <property type="project" value="UniProtKB-EC"/>
</dbReference>
<dbReference type="AlphaFoldDB" id="A0A448T1H1"/>
<feature type="domain" description="EAL" evidence="2">
    <location>
        <begin position="529"/>
        <end position="780"/>
    </location>
</feature>
<evidence type="ECO:0000313" key="3">
    <source>
        <dbReference type="EMBL" id="VEI73794.1"/>
    </source>
</evidence>
<feature type="transmembrane region" description="Helical" evidence="1">
    <location>
        <begin position="82"/>
        <end position="112"/>
    </location>
</feature>
<dbReference type="SMART" id="SM00052">
    <property type="entry name" value="EAL"/>
    <property type="match status" value="1"/>
</dbReference>
<feature type="transmembrane region" description="Helical" evidence="1">
    <location>
        <begin position="162"/>
        <end position="184"/>
    </location>
</feature>
<feature type="transmembrane region" description="Helical" evidence="1">
    <location>
        <begin position="254"/>
        <end position="273"/>
    </location>
</feature>
<dbReference type="EMBL" id="LR134492">
    <property type="protein sequence ID" value="VEI73794.1"/>
    <property type="molecule type" value="Genomic_DNA"/>
</dbReference>
<dbReference type="EC" id="3.1.4.52" evidence="3"/>
<keyword evidence="3" id="KW-0378">Hydrolase</keyword>
<dbReference type="SMART" id="SM00267">
    <property type="entry name" value="GGDEF"/>
    <property type="match status" value="1"/>
</dbReference>
<reference evidence="3 4" key="1">
    <citation type="submission" date="2018-12" db="EMBL/GenBank/DDBJ databases">
        <authorList>
            <consortium name="Pathogen Informatics"/>
        </authorList>
    </citation>
    <scope>NUCLEOTIDE SEQUENCE [LARGE SCALE GENOMIC DNA]</scope>
    <source>
        <strain evidence="3 4">NCTC13193</strain>
    </source>
</reference>
<keyword evidence="1" id="KW-1133">Transmembrane helix</keyword>
<dbReference type="PANTHER" id="PTHR33121">
    <property type="entry name" value="CYCLIC DI-GMP PHOSPHODIESTERASE PDEF"/>
    <property type="match status" value="1"/>
</dbReference>
<feature type="transmembrane region" description="Helical" evidence="1">
    <location>
        <begin position="204"/>
        <end position="225"/>
    </location>
</feature>
<gene>
    <name evidence="3" type="primary">yfgF</name>
    <name evidence="3" type="ORF">NCTC13193_04343</name>
</gene>
<evidence type="ECO:0000313" key="4">
    <source>
        <dbReference type="Proteomes" id="UP000270487"/>
    </source>
</evidence>
<name>A0A448T1H1_SERFO</name>
<feature type="transmembrane region" description="Helical" evidence="1">
    <location>
        <begin position="328"/>
        <end position="348"/>
    </location>
</feature>
<dbReference type="SUPFAM" id="SSF141868">
    <property type="entry name" value="EAL domain-like"/>
    <property type="match status" value="1"/>
</dbReference>
<dbReference type="InterPro" id="IPR050706">
    <property type="entry name" value="Cyclic-di-GMP_PDE-like"/>
</dbReference>
<dbReference type="PROSITE" id="PS50883">
    <property type="entry name" value="EAL"/>
    <property type="match status" value="1"/>
</dbReference>
<evidence type="ECO:0000256" key="1">
    <source>
        <dbReference type="SAM" id="Phobius"/>
    </source>
</evidence>
<feature type="transmembrane region" description="Helical" evidence="1">
    <location>
        <begin position="124"/>
        <end position="141"/>
    </location>
</feature>
<dbReference type="Proteomes" id="UP000270487">
    <property type="component" value="Chromosome"/>
</dbReference>
<dbReference type="InterPro" id="IPR001633">
    <property type="entry name" value="EAL_dom"/>
</dbReference>